<name>A0A5D0D0R3_9BACL</name>
<dbReference type="InterPro" id="IPR027417">
    <property type="entry name" value="P-loop_NTPase"/>
</dbReference>
<feature type="region of interest" description="Disordered" evidence="1">
    <location>
        <begin position="374"/>
        <end position="394"/>
    </location>
</feature>
<dbReference type="SUPFAM" id="SSF52540">
    <property type="entry name" value="P-loop containing nucleoside triphosphate hydrolases"/>
    <property type="match status" value="1"/>
</dbReference>
<dbReference type="OrthoDB" id="3035369at2"/>
<evidence type="ECO:0000313" key="2">
    <source>
        <dbReference type="EMBL" id="TYA15174.1"/>
    </source>
</evidence>
<dbReference type="Gene3D" id="3.40.50.10850">
    <property type="entry name" value="Ntrc-like two-domain protein"/>
    <property type="match status" value="1"/>
</dbReference>
<keyword evidence="3" id="KW-1185">Reference proteome</keyword>
<accession>A0A5D0D0R3</accession>
<organism evidence="2 3">
    <name type="scientific">Paenibacillus faecis</name>
    <dbReference type="NCBI Taxonomy" id="862114"/>
    <lineage>
        <taxon>Bacteria</taxon>
        <taxon>Bacillati</taxon>
        <taxon>Bacillota</taxon>
        <taxon>Bacilli</taxon>
        <taxon>Bacillales</taxon>
        <taxon>Paenibacillaceae</taxon>
        <taxon>Paenibacillus</taxon>
    </lineage>
</organism>
<dbReference type="EMBL" id="VSDO01000001">
    <property type="protein sequence ID" value="TYA15174.1"/>
    <property type="molecule type" value="Genomic_DNA"/>
</dbReference>
<protein>
    <recommendedName>
        <fullName evidence="4">ParA family protein</fullName>
    </recommendedName>
</protein>
<sequence>MVPLRLVLAVQDEQYIEPFLHFARSGEFDRGFSVTAFSRTEAFAQYMEQYGGQVDAVLGETAFFEAVRHDSGERITCIRLCEDEQAEAVNGSLYKYQPLPLLLSAVFEHVRGKREGTAAPEGRSRVYGVTGAVGGCGKTTLALHLVRHLASEGKRVFYLNLETIQSGDLSAPGRGAASAEANAGLARLLYDLKAGEERQAVPKLPVTAYCLRHPVLHGDTFAPLDNLDELMEIGRREAAALMEFIAGSGLYDVVLVDTDSFPHERTETVMEKCDKLVWMVADDWGAIRKTGAWLAHLEKARPALFNAVMSKTMFAANRISGEVQALTQEKGIQIAAFLPLIPAWTQGNRQGGIMHSPIYQREVMKLIRMLSGRKADSGKGGEERFDSGRSFYRA</sequence>
<proteinExistence type="predicted"/>
<dbReference type="Gene3D" id="3.40.50.300">
    <property type="entry name" value="P-loop containing nucleotide triphosphate hydrolases"/>
    <property type="match status" value="1"/>
</dbReference>
<evidence type="ECO:0000313" key="3">
    <source>
        <dbReference type="Proteomes" id="UP000325218"/>
    </source>
</evidence>
<evidence type="ECO:0008006" key="4">
    <source>
        <dbReference type="Google" id="ProtNLM"/>
    </source>
</evidence>
<gene>
    <name evidence="2" type="ORF">FRY98_05855</name>
</gene>
<reference evidence="2 3" key="1">
    <citation type="submission" date="2019-08" db="EMBL/GenBank/DDBJ databases">
        <title>Genome sequencing of Paenibacillus faecis DSM 23593(T).</title>
        <authorList>
            <person name="Kook J.-K."/>
            <person name="Park S.-N."/>
            <person name="Lim Y.K."/>
        </authorList>
    </citation>
    <scope>NUCLEOTIDE SEQUENCE [LARGE SCALE GENOMIC DNA]</scope>
    <source>
        <strain evidence="2 3">DSM 23593</strain>
    </source>
</reference>
<dbReference type="Proteomes" id="UP000325218">
    <property type="component" value="Unassembled WGS sequence"/>
</dbReference>
<feature type="compositionally biased region" description="Basic and acidic residues" evidence="1">
    <location>
        <begin position="374"/>
        <end position="387"/>
    </location>
</feature>
<dbReference type="AlphaFoldDB" id="A0A5D0D0R3"/>
<comment type="caution">
    <text evidence="2">The sequence shown here is derived from an EMBL/GenBank/DDBJ whole genome shotgun (WGS) entry which is preliminary data.</text>
</comment>
<evidence type="ECO:0000256" key="1">
    <source>
        <dbReference type="SAM" id="MobiDB-lite"/>
    </source>
</evidence>